<name>A0ABT1LP61_9MICC</name>
<dbReference type="SUPFAM" id="SSF47413">
    <property type="entry name" value="lambda repressor-like DNA-binding domains"/>
    <property type="match status" value="1"/>
</dbReference>
<sequence length="386" mass="40515">MVLGQDTIVVNGAGQRQNAVTAGQSVPAASMNSARNGKSNATIYDVAMVAGVNPSTVSRALSKSGRVSARTQKLIEAAATGLNFHANPFARALHTGRTNTFGLIVADLTSPASFDIIRGAGITATVRNYTLALAGSADSTVTELIAARRMMATVDGLILASPCMDDDDIRTLARDKPVVVINREVDGVPCVVPDESKGIREAVRSLAANGHTKVAFVAGPPQSPMSIRRWEAVQASCEFSRLDAVRLDSSRPTVDGGRQVAQDVRASGVTAVLTSNDLLAFGLMQELQAAGMVVPDEISIVGFDDIFGAGFTTPPLTTVRSPREECGSGAATLLLDLLHGTALSSGVPTIVTELVQRGSSGRVSARKMSPARCRRHEIEAELRRRA</sequence>
<dbReference type="PROSITE" id="PS50932">
    <property type="entry name" value="HTH_LACI_2"/>
    <property type="match status" value="1"/>
</dbReference>
<feature type="domain" description="HTH lacI-type" evidence="4">
    <location>
        <begin position="41"/>
        <end position="95"/>
    </location>
</feature>
<dbReference type="PANTHER" id="PTHR30146:SF138">
    <property type="entry name" value="TRANSCRIPTIONAL REGULATORY PROTEIN"/>
    <property type="match status" value="1"/>
</dbReference>
<keyword evidence="6" id="KW-1185">Reference proteome</keyword>
<dbReference type="InterPro" id="IPR046335">
    <property type="entry name" value="LacI/GalR-like_sensor"/>
</dbReference>
<dbReference type="CDD" id="cd06267">
    <property type="entry name" value="PBP1_LacI_sugar_binding-like"/>
    <property type="match status" value="1"/>
</dbReference>
<protein>
    <submittedName>
        <fullName evidence="5">LacI family transcriptional regulator</fullName>
    </submittedName>
</protein>
<accession>A0ABT1LP61</accession>
<evidence type="ECO:0000256" key="1">
    <source>
        <dbReference type="ARBA" id="ARBA00023015"/>
    </source>
</evidence>
<keyword evidence="3" id="KW-0804">Transcription</keyword>
<dbReference type="PANTHER" id="PTHR30146">
    <property type="entry name" value="LACI-RELATED TRANSCRIPTIONAL REPRESSOR"/>
    <property type="match status" value="1"/>
</dbReference>
<evidence type="ECO:0000256" key="3">
    <source>
        <dbReference type="ARBA" id="ARBA00023163"/>
    </source>
</evidence>
<dbReference type="CDD" id="cd01392">
    <property type="entry name" value="HTH_LacI"/>
    <property type="match status" value="1"/>
</dbReference>
<keyword evidence="1" id="KW-0805">Transcription regulation</keyword>
<dbReference type="EMBL" id="JANCLV010000004">
    <property type="protein sequence ID" value="MCP8999684.1"/>
    <property type="molecule type" value="Genomic_DNA"/>
</dbReference>
<organism evidence="5 6">
    <name type="scientific">Pseudarthrobacter humi</name>
    <dbReference type="NCBI Taxonomy" id="2952523"/>
    <lineage>
        <taxon>Bacteria</taxon>
        <taxon>Bacillati</taxon>
        <taxon>Actinomycetota</taxon>
        <taxon>Actinomycetes</taxon>
        <taxon>Micrococcales</taxon>
        <taxon>Micrococcaceae</taxon>
        <taxon>Pseudarthrobacter</taxon>
    </lineage>
</organism>
<dbReference type="Pfam" id="PF00356">
    <property type="entry name" value="LacI"/>
    <property type="match status" value="1"/>
</dbReference>
<reference evidence="5 6" key="1">
    <citation type="submission" date="2022-06" db="EMBL/GenBank/DDBJ databases">
        <title>Pseudarthrobacter sp. strain RMG13 Genome sequencing and assembly.</title>
        <authorList>
            <person name="Kim I."/>
        </authorList>
    </citation>
    <scope>NUCLEOTIDE SEQUENCE [LARGE SCALE GENOMIC DNA]</scope>
    <source>
        <strain evidence="5 6">RMG13</strain>
    </source>
</reference>
<dbReference type="SUPFAM" id="SSF53822">
    <property type="entry name" value="Periplasmic binding protein-like I"/>
    <property type="match status" value="1"/>
</dbReference>
<comment type="caution">
    <text evidence="5">The sequence shown here is derived from an EMBL/GenBank/DDBJ whole genome shotgun (WGS) entry which is preliminary data.</text>
</comment>
<dbReference type="SMART" id="SM00354">
    <property type="entry name" value="HTH_LACI"/>
    <property type="match status" value="1"/>
</dbReference>
<dbReference type="InterPro" id="IPR010982">
    <property type="entry name" value="Lambda_DNA-bd_dom_sf"/>
</dbReference>
<dbReference type="InterPro" id="IPR028082">
    <property type="entry name" value="Peripla_BP_I"/>
</dbReference>
<dbReference type="InterPro" id="IPR000843">
    <property type="entry name" value="HTH_LacI"/>
</dbReference>
<dbReference type="RefSeq" id="WP_254749150.1">
    <property type="nucleotide sequence ID" value="NZ_JANCLV010000004.1"/>
</dbReference>
<dbReference type="Proteomes" id="UP001524318">
    <property type="component" value="Unassembled WGS sequence"/>
</dbReference>
<gene>
    <name evidence="5" type="ORF">NFC73_08050</name>
</gene>
<proteinExistence type="predicted"/>
<keyword evidence="2" id="KW-0238">DNA-binding</keyword>
<evidence type="ECO:0000259" key="4">
    <source>
        <dbReference type="PROSITE" id="PS50932"/>
    </source>
</evidence>
<dbReference type="Pfam" id="PF13377">
    <property type="entry name" value="Peripla_BP_3"/>
    <property type="match status" value="1"/>
</dbReference>
<evidence type="ECO:0000313" key="6">
    <source>
        <dbReference type="Proteomes" id="UP001524318"/>
    </source>
</evidence>
<dbReference type="Gene3D" id="1.10.260.40">
    <property type="entry name" value="lambda repressor-like DNA-binding domains"/>
    <property type="match status" value="1"/>
</dbReference>
<evidence type="ECO:0000313" key="5">
    <source>
        <dbReference type="EMBL" id="MCP8999684.1"/>
    </source>
</evidence>
<evidence type="ECO:0000256" key="2">
    <source>
        <dbReference type="ARBA" id="ARBA00023125"/>
    </source>
</evidence>
<dbReference type="Gene3D" id="3.40.50.2300">
    <property type="match status" value="2"/>
</dbReference>